<evidence type="ECO:0000313" key="1">
    <source>
        <dbReference type="EMBL" id="SMC46890.1"/>
    </source>
</evidence>
<protein>
    <submittedName>
        <fullName evidence="1">Uncharacterized protein</fullName>
    </submittedName>
</protein>
<organism evidence="1 2">
    <name type="scientific">Sporomusa malonica</name>
    <dbReference type="NCBI Taxonomy" id="112901"/>
    <lineage>
        <taxon>Bacteria</taxon>
        <taxon>Bacillati</taxon>
        <taxon>Bacillota</taxon>
        <taxon>Negativicutes</taxon>
        <taxon>Selenomonadales</taxon>
        <taxon>Sporomusaceae</taxon>
        <taxon>Sporomusa</taxon>
    </lineage>
</organism>
<sequence length="55" mass="6263">MNLSLWCEHEEKTSKYSTVKYCFEDKEVLLRVQTWICPICGVHGSNTEVAQAADA</sequence>
<name>A0A1W1ZEJ8_9FIRM</name>
<proteinExistence type="predicted"/>
<dbReference type="STRING" id="112901.SAMN04488500_103248"/>
<reference evidence="1 2" key="1">
    <citation type="submission" date="2017-04" db="EMBL/GenBank/DDBJ databases">
        <authorList>
            <person name="Afonso C.L."/>
            <person name="Miller P.J."/>
            <person name="Scott M.A."/>
            <person name="Spackman E."/>
            <person name="Goraichik I."/>
            <person name="Dimitrov K.M."/>
            <person name="Suarez D.L."/>
            <person name="Swayne D.E."/>
        </authorList>
    </citation>
    <scope>NUCLEOTIDE SEQUENCE [LARGE SCALE GENOMIC DNA]</scope>
    <source>
        <strain evidence="1 2">DSM 5090</strain>
    </source>
</reference>
<dbReference type="EMBL" id="FWXI01000003">
    <property type="protein sequence ID" value="SMC46890.1"/>
    <property type="molecule type" value="Genomic_DNA"/>
</dbReference>
<dbReference type="Proteomes" id="UP000192738">
    <property type="component" value="Unassembled WGS sequence"/>
</dbReference>
<evidence type="ECO:0000313" key="2">
    <source>
        <dbReference type="Proteomes" id="UP000192738"/>
    </source>
</evidence>
<dbReference type="RefSeq" id="WP_176215399.1">
    <property type="nucleotide sequence ID" value="NZ_CP155572.1"/>
</dbReference>
<keyword evidence="2" id="KW-1185">Reference proteome</keyword>
<gene>
    <name evidence="1" type="ORF">SAMN04488500_103248</name>
</gene>
<accession>A0A1W1ZEJ8</accession>
<dbReference type="AlphaFoldDB" id="A0A1W1ZEJ8"/>